<organism evidence="1">
    <name type="scientific">Arabidopsis thaliana</name>
    <name type="common">Mouse-ear cress</name>
    <dbReference type="NCBI Taxonomy" id="3702"/>
    <lineage>
        <taxon>Eukaryota</taxon>
        <taxon>Viridiplantae</taxon>
        <taxon>Streptophyta</taxon>
        <taxon>Embryophyta</taxon>
        <taxon>Tracheophyta</taxon>
        <taxon>Spermatophyta</taxon>
        <taxon>Magnoliopsida</taxon>
        <taxon>eudicotyledons</taxon>
        <taxon>Gunneridae</taxon>
        <taxon>Pentapetalae</taxon>
        <taxon>rosids</taxon>
        <taxon>malvids</taxon>
        <taxon>Brassicales</taxon>
        <taxon>Brassicaceae</taxon>
        <taxon>Camelineae</taxon>
        <taxon>Arabidopsis</taxon>
    </lineage>
</organism>
<dbReference type="PIR" id="T04553">
    <property type="entry name" value="T04553"/>
</dbReference>
<name>O49525_ARATH</name>
<dbReference type="EMBL" id="AL021710">
    <property type="protein sequence ID" value="CAA16737.1"/>
    <property type="molecule type" value="Genomic_DNA"/>
</dbReference>
<gene>
    <name evidence="1" type="primary">F28J12.230</name>
    <name evidence="2" type="ordered locus">At4g18570</name>
</gene>
<reference key="3">
    <citation type="journal article" date="1999" name="Nature">
        <title>Sequence and analysis of chromosome 4 of the plant Arabidopsis thaliana.</title>
        <authorList>
            <consortium name="EU"/>
            <consortium name="CSHL and WU Arabidopsis Sequencing Project"/>
            <person name="Mayer K."/>
            <person name="Schuller C."/>
            <person name="Wambutt R."/>
            <person name="Murphy G."/>
            <person name="Volckaert G."/>
            <person name="Pohl T."/>
            <person name="Dusterhoft A."/>
            <person name="Stiekema W."/>
            <person name="Entian K.D."/>
            <person name="Terryn N."/>
            <person name="Harris B."/>
            <person name="Ansorge W."/>
            <person name="Brandt P."/>
            <person name="Grivell L."/>
            <person name="Rieger M."/>
            <person name="Weichselgartner M."/>
            <person name="de Simone V."/>
            <person name="Obermaier B."/>
            <person name="Mache R."/>
            <person name="Muller M."/>
            <person name="Kreis M."/>
            <person name="Delseny M."/>
            <person name="Puigdomenech P."/>
            <person name="Watson M."/>
            <person name="Schmidtheini T."/>
            <person name="Reichert B."/>
            <person name="Portatelle D."/>
            <person name="Perez-Alonso M."/>
            <person name="Boutry M."/>
            <person name="Bancroft I."/>
            <person name="Vos P."/>
            <person name="Hoheisel J."/>
            <person name="Zimmermann W."/>
            <person name="Wedler H."/>
            <person name="Ridley P."/>
            <person name="Langham S.A."/>
            <person name="McCullagh B."/>
            <person name="Bilham L."/>
            <person name="Robben J."/>
            <person name="Van der Schueren J."/>
            <person name="Grymonprez B."/>
            <person name="Chuang Y.J."/>
            <person name="Vandenbussche F."/>
            <person name="Braeken M."/>
            <person name="Weltjens I."/>
            <person name="Voet M."/>
            <person name="Bastiaens I."/>
            <person name="Aert R."/>
            <person name="Defoor E."/>
            <person name="Weitzenegger T."/>
            <person name="Bothe G."/>
            <person name="Ramsperger U."/>
            <person name="Hilbert H."/>
            <person name="Braun M."/>
            <person name="Holzer E."/>
            <person name="Brandt A."/>
            <person name="Peters S."/>
            <person name="van Staveren M."/>
            <person name="Dirske W."/>
            <person name="Mooijman P."/>
            <person name="Klein Lankhorst R."/>
            <person name="Rose M."/>
            <person name="Hauf J."/>
            <person name="Kotter P."/>
            <person name="Berneiser S."/>
            <person name="Hempel S."/>
            <person name="Feldpausch M."/>
            <person name="Lamberth S."/>
            <person name="Van den Daele H."/>
            <person name="De Keyser A."/>
            <person name="Buysshaert C."/>
            <person name="Gielen J."/>
            <person name="Villarroel R."/>
            <person name="De Clercq R."/>
            <person name="Van Montagu M."/>
            <person name="Rogers J."/>
            <person name="Cronin A."/>
            <person name="Quail M."/>
            <person name="Bray-Allen S."/>
            <person name="Clark L."/>
            <person name="Doggett J."/>
            <person name="Hall S."/>
            <person name="Kay M."/>
            <person name="Lennard N."/>
            <person name="McLay K."/>
            <person name="Mayes R."/>
            <person name="Pettett A."/>
            <person name="Rajandream M.A."/>
            <person name="Lyne M."/>
            <person name="Benes V."/>
            <person name="Rechmann S."/>
            <person name="Borkova D."/>
            <person name="Blocker H."/>
            <person name="Scharfe M."/>
            <person name="Grimm M."/>
            <person name="Lohnert T.H."/>
            <person name="Dose S."/>
            <person name="de Haan M."/>
            <person name="Maarse A."/>
            <person name="Schafer M."/>
            <person name="Muller-Auer S."/>
            <person name="Gabel C."/>
            <person name="Fuchs M."/>
            <person name="Fartmann B."/>
            <person name="Granderath K."/>
            <person name="Dauner D."/>
            <person name="Herzl A."/>
            <person name="Neumann S."/>
            <person name="Argiriou A."/>
            <person name="Vitale D."/>
            <person name="Liguori R."/>
            <person name="Piravandi E."/>
            <person name="Massenet O."/>
            <person name="Quigley F."/>
            <person name="Clabauld G."/>
            <person name="Mundlein A."/>
            <person name="Felber R."/>
            <person name="Schnabl S."/>
            <person name="Hiller R."/>
            <person name="Schmidt W."/>
            <person name="Lecharny A."/>
            <person name="Aubourg S."/>
            <person name="Chefdor F."/>
            <person name="Cooke R."/>
            <person name="Berger C."/>
            <person name="Montfort A."/>
            <person name="Casacuberta E."/>
            <person name="Gibbons T."/>
            <person name="Weber N."/>
            <person name="Vandenbol M."/>
            <person name="Bargues M."/>
            <person name="Terol J."/>
            <person name="Torres A."/>
            <person name="Perez-Perez A."/>
            <person name="Purnelle B."/>
            <person name="Bent E."/>
            <person name="Johnson S."/>
            <person name="Tacon D."/>
            <person name="Jesse T."/>
            <person name="Heijnen L."/>
            <person name="Schwarz S."/>
            <person name="Scholler P."/>
            <person name="Heber S."/>
            <person name="Francs P."/>
            <person name="Bielke C."/>
            <person name="Frishman D."/>
            <person name="Haase D."/>
            <person name="Lemcke K."/>
            <person name="Mewes H.W."/>
            <person name="Stocker S."/>
            <person name="Zaccaria P."/>
            <person name="Bevan M."/>
            <person name="Wilson R.K."/>
            <person name="de la Bastide M."/>
            <person name="Habermann K."/>
            <person name="Parnell L."/>
            <person name="Dedhia N."/>
            <person name="Gnoj L."/>
            <person name="Schutz K."/>
            <person name="Huang E."/>
            <person name="Spiegel L."/>
            <person name="Sehkon M."/>
            <person name="Murray J."/>
            <person name="Sheet P."/>
            <person name="Cordes M."/>
            <person name="Abu-Threideh J."/>
            <person name="Stoneking T."/>
            <person name="Kalicki J."/>
            <person name="Graves T."/>
            <person name="Harmon G."/>
            <person name="Edwards J."/>
            <person name="Latreille P."/>
            <person name="Courtney L."/>
            <person name="Cloud J."/>
            <person name="Abbott A."/>
            <person name="Scott K."/>
            <person name="Johnson D."/>
            <person name="Minx P."/>
            <person name="Bentley D."/>
            <person name="Fulton B."/>
            <person name="Miller N."/>
            <person name="Greco T."/>
            <person name="Kemp K."/>
            <person name="Kramer J."/>
            <person name="Fulton L."/>
            <person name="Mardis E."/>
            <person name="Dante M."/>
            <person name="Pepin K."/>
            <person name="Hillier L."/>
            <person name="Nelson J."/>
            <person name="Spieth J."/>
            <person name="Ryan E."/>
            <person name="Andrews S."/>
            <person name="Geisel C."/>
            <person name="Layman D."/>
            <person name="Du H."/>
            <person name="Ali J."/>
            <person name="Berghoff A."/>
            <person name="Jones K."/>
            <person name="Drone K."/>
            <person name="Cotton M."/>
            <person name="Joshu C."/>
            <person name="Antonoiu B."/>
            <person name="Zidanic M."/>
            <person name="Strong C."/>
            <person name="Sun H."/>
            <person name="Lamar B."/>
            <person name="Yordan C."/>
            <person name="Ma P."/>
            <person name="Zhong J."/>
            <person name="Preston R."/>
            <person name="Vil D."/>
            <person name="Shekher M."/>
            <person name="Matero A."/>
            <person name="Shah R."/>
            <person name="Swaby I.K."/>
            <person name="O'Shaughnessy A."/>
            <person name="Rodriguez M."/>
            <person name="Hoffmann J."/>
            <person name="Till S."/>
            <person name="Granat S."/>
            <person name="Shohdy N."/>
            <person name="Hasegawa A."/>
            <person name="Hameed A."/>
            <person name="Lodhi M."/>
            <person name="Johnson A."/>
            <person name="Chen E."/>
            <person name="Marra M."/>
            <person name="Martienssen R."/>
            <person name="McCombie W.R."/>
        </authorList>
    </citation>
    <scope>NUCLEOTIDE SEQUENCE [LARGE SCALE GENOMIC DNA]</scope>
    <source>
        <strain>cv. Columbia</strain>
    </source>
</reference>
<dbReference type="AlphaFoldDB" id="O49525"/>
<reference evidence="1" key="2">
    <citation type="submission" date="1998-02" db="EMBL/GenBank/DDBJ databases">
        <authorList>
            <person name="EU Arabidopsis sequencing project"/>
        </authorList>
    </citation>
    <scope>NUCLEOTIDE SEQUENCE</scope>
</reference>
<sequence length="151" mass="16204">MSENAAFPTSLIKNLMKSPCVSTSVFICNQVLLPRRRFHRRWNLFSSLWSLFASTSDKTQPLPVLFSLSPTQCLNSSAAVVEEAEEELWKQTEVVVVVEEAVAEVEEEEAESISAVAVAEPEEGGLSGGGGGGGRGKGEGMSLVFLVEGDL</sequence>
<reference evidence="1" key="1">
    <citation type="submission" date="1998-02" db="EMBL/GenBank/DDBJ databases">
        <authorList>
            <person name="Bevan M."/>
            <person name="Hilbert H."/>
            <person name="Braun M."/>
            <person name="Holzer E."/>
            <person name="Brandt A."/>
            <person name="Duesterhoeft A."/>
            <person name="Bancroft I."/>
            <person name="Mewes H.W."/>
            <person name="Mayer K."/>
            <person name="Schueller C."/>
        </authorList>
    </citation>
    <scope>NUCLEOTIDE SEQUENCE</scope>
</reference>
<reference evidence="2" key="4">
    <citation type="submission" date="2000-03" db="EMBL/GenBank/DDBJ databases">
        <authorList>
            <person name="Hilbert H."/>
            <person name="Braun M."/>
            <person name="Holzer E."/>
            <person name="Brandt A."/>
            <person name="Duesterhoeft A."/>
            <person name="Mewes H.W."/>
            <person name="Lemcke K."/>
            <person name="Mayer K.F.X."/>
        </authorList>
    </citation>
    <scope>NUCLEOTIDE SEQUENCE</scope>
</reference>
<evidence type="ECO:0000313" key="2">
    <source>
        <dbReference type="EMBL" id="CAB78859.1"/>
    </source>
</evidence>
<protein>
    <submittedName>
        <fullName evidence="2">Uncharacterized protein AT4g18570</fullName>
    </submittedName>
    <submittedName>
        <fullName evidence="1">Uncharacterized protein F28J12.230</fullName>
    </submittedName>
</protein>
<accession>O49525</accession>
<dbReference type="EMBL" id="AL161549">
    <property type="protein sequence ID" value="CAB78859.1"/>
    <property type="molecule type" value="Genomic_DNA"/>
</dbReference>
<proteinExistence type="predicted"/>
<evidence type="ECO:0000313" key="1">
    <source>
        <dbReference type="EMBL" id="CAA16737.1"/>
    </source>
</evidence>